<evidence type="ECO:0008006" key="3">
    <source>
        <dbReference type="Google" id="ProtNLM"/>
    </source>
</evidence>
<feature type="signal peptide" evidence="1">
    <location>
        <begin position="1"/>
        <end position="25"/>
    </location>
</feature>
<sequence length="159" mass="19208">MHAPMKNIKTLFFVLLLLSCFSVQAQRKMRQFPNVTEMHEHKWKAITGQVKLTPEEMSAVKPIFLEYEQAVWKIHQERRDAIMDFNKNKRKADIDYNSLNNKYVNFEIKQALLLRAYHLRLKKILKPETLFNYYRAERMFKRKLLRNMPPPPPDEKEEN</sequence>
<proteinExistence type="predicted"/>
<protein>
    <recommendedName>
        <fullName evidence="3">Sensor of ECF-type sigma factor</fullName>
    </recommendedName>
</protein>
<dbReference type="AlphaFoldDB" id="A0A653AD40"/>
<gene>
    <name evidence="2" type="ORF">TRIP_D310269</name>
</gene>
<dbReference type="PROSITE" id="PS51257">
    <property type="entry name" value="PROKAR_LIPOPROTEIN"/>
    <property type="match status" value="1"/>
</dbReference>
<name>A0A653AD40_9BACT</name>
<evidence type="ECO:0000256" key="1">
    <source>
        <dbReference type="SAM" id="SignalP"/>
    </source>
</evidence>
<organism evidence="2">
    <name type="scientific">uncultured Paludibacter sp</name>
    <dbReference type="NCBI Taxonomy" id="497635"/>
    <lineage>
        <taxon>Bacteria</taxon>
        <taxon>Pseudomonadati</taxon>
        <taxon>Bacteroidota</taxon>
        <taxon>Bacteroidia</taxon>
        <taxon>Bacteroidales</taxon>
        <taxon>Paludibacteraceae</taxon>
        <taxon>Paludibacter</taxon>
        <taxon>environmental samples</taxon>
    </lineage>
</organism>
<reference evidence="2" key="1">
    <citation type="submission" date="2018-07" db="EMBL/GenBank/DDBJ databases">
        <authorList>
            <consortium name="Genoscope - CEA"/>
            <person name="William W."/>
        </authorList>
    </citation>
    <scope>NUCLEOTIDE SEQUENCE</scope>
    <source>
        <strain evidence="2">IK1</strain>
    </source>
</reference>
<dbReference type="EMBL" id="UPXZ01000025">
    <property type="protein sequence ID" value="VBB45874.1"/>
    <property type="molecule type" value="Genomic_DNA"/>
</dbReference>
<feature type="chain" id="PRO_5024795599" description="Sensor of ECF-type sigma factor" evidence="1">
    <location>
        <begin position="26"/>
        <end position="159"/>
    </location>
</feature>
<evidence type="ECO:0000313" key="2">
    <source>
        <dbReference type="EMBL" id="VBB45874.1"/>
    </source>
</evidence>
<accession>A0A653AD40</accession>
<keyword evidence="1" id="KW-0732">Signal</keyword>